<protein>
    <submittedName>
        <fullName evidence="1">Uncharacterized protein</fullName>
    </submittedName>
</protein>
<proteinExistence type="predicted"/>
<reference evidence="1" key="1">
    <citation type="submission" date="2018-02" db="EMBL/GenBank/DDBJ databases">
        <title>Rhizophora mucronata_Transcriptome.</title>
        <authorList>
            <person name="Meera S.P."/>
            <person name="Sreeshan A."/>
            <person name="Augustine A."/>
        </authorList>
    </citation>
    <scope>NUCLEOTIDE SEQUENCE</scope>
    <source>
        <tissue evidence="1">Leaf</tissue>
    </source>
</reference>
<accession>A0A2P2KWT6</accession>
<name>A0A2P2KWT6_RHIMU</name>
<organism evidence="1">
    <name type="scientific">Rhizophora mucronata</name>
    <name type="common">Asiatic mangrove</name>
    <dbReference type="NCBI Taxonomy" id="61149"/>
    <lineage>
        <taxon>Eukaryota</taxon>
        <taxon>Viridiplantae</taxon>
        <taxon>Streptophyta</taxon>
        <taxon>Embryophyta</taxon>
        <taxon>Tracheophyta</taxon>
        <taxon>Spermatophyta</taxon>
        <taxon>Magnoliopsida</taxon>
        <taxon>eudicotyledons</taxon>
        <taxon>Gunneridae</taxon>
        <taxon>Pentapetalae</taxon>
        <taxon>rosids</taxon>
        <taxon>fabids</taxon>
        <taxon>Malpighiales</taxon>
        <taxon>Rhizophoraceae</taxon>
        <taxon>Rhizophora</taxon>
    </lineage>
</organism>
<evidence type="ECO:0000313" key="1">
    <source>
        <dbReference type="EMBL" id="MBX10158.1"/>
    </source>
</evidence>
<sequence>MKGTISGSSTSGVTRGYNVQLDLSIDQMEEAFQDLLLIQWQGAKATRSSQLELSGKLQTTFLVCI</sequence>
<dbReference type="AlphaFoldDB" id="A0A2P2KWT6"/>
<dbReference type="EMBL" id="GGEC01029674">
    <property type="protein sequence ID" value="MBX10158.1"/>
    <property type="molecule type" value="Transcribed_RNA"/>
</dbReference>